<dbReference type="VEuPathDB" id="PlasmoDB:PY17X_1458300"/>
<dbReference type="OrthoDB" id="392761at2759"/>
<dbReference type="PANTHER" id="PTHR31543">
    <property type="entry name" value="DYNEIN REGULATORY COMPLEX SUBUNIT 4"/>
    <property type="match status" value="1"/>
</dbReference>
<dbReference type="VEuPathDB" id="PlasmoDB:PYYM_1459800"/>
<reference evidence="3" key="3">
    <citation type="submission" date="2014-05" db="EMBL/GenBank/DDBJ databases">
        <authorList>
            <person name="Aslett A.Martin."/>
            <person name="De Silva Nishadi"/>
        </authorList>
    </citation>
    <scope>NUCLEOTIDE SEQUENCE</scope>
    <source>
        <strain evidence="3">YM</strain>
    </source>
</reference>
<dbReference type="GO" id="GO:0005874">
    <property type="term" value="C:microtubule"/>
    <property type="evidence" value="ECO:0007669"/>
    <property type="project" value="TreeGrafter"/>
</dbReference>
<feature type="coiled-coil region" evidence="1">
    <location>
        <begin position="26"/>
        <end position="74"/>
    </location>
</feature>
<dbReference type="EMBL" id="LK934642">
    <property type="protein sequence ID" value="CDU20927.1"/>
    <property type="molecule type" value="Genomic_DNA"/>
</dbReference>
<dbReference type="InterPro" id="IPR039308">
    <property type="entry name" value="GAS8"/>
</dbReference>
<sequence>MIKNKLKNKKKARVKNNDNTLKKLSVEELGNLVKTKREELNRTIQKKNLLEKKLDEKNEELETFSKEYTELKNKIELISKGCEEYDEKVNLEKKTIKNKSVFYNFQNSDQLKKLENEKENLKVLIDKKHEETMNNLLSYIEGERINLDNVKNQNFNEINELKTSFDMKIKTIEEIFKKHLEEYDNDQKYEMEEIIDNYSIMEKNEIIYLKNLYNDHIKDISEIYMNMINDYKKYYFNQIRENITKIKLLKKQINELEANDKEAKNDINICSTENLSMLENIKTLEINRENLNKALKFYSKDFVMYKNLELIYNENNVYIKNLKVFSHSFKEKILQVENAFKDLSKNENAGFDDYFENIKNKNICLKDKIKSLNLDLESLDKELNLYIKEKGIKQEDVITVRKGIDFCMRTYNKEFDNLLYAQRKIKKKMKDSANIYEKKLKDINIKKEN</sequence>
<evidence type="ECO:0000313" key="5">
    <source>
        <dbReference type="Proteomes" id="UP000072874"/>
    </source>
</evidence>
<feature type="coiled-coil region" evidence="1">
    <location>
        <begin position="362"/>
        <end position="389"/>
    </location>
</feature>
<feature type="coiled-coil region" evidence="1">
    <location>
        <begin position="239"/>
        <end position="301"/>
    </location>
</feature>
<protein>
    <submittedName>
        <fullName evidence="4">GAS8-like protein, putative</fullName>
    </submittedName>
</protein>
<dbReference type="Proteomes" id="UP000072874">
    <property type="component" value="Chromosome 14"/>
</dbReference>
<dbReference type="VEuPathDB" id="PlasmoDB:PY01486"/>
<organism evidence="4 5">
    <name type="scientific">Plasmodium yoelii</name>
    <dbReference type="NCBI Taxonomy" id="5861"/>
    <lineage>
        <taxon>Eukaryota</taxon>
        <taxon>Sar</taxon>
        <taxon>Alveolata</taxon>
        <taxon>Apicomplexa</taxon>
        <taxon>Aconoidasida</taxon>
        <taxon>Haemosporida</taxon>
        <taxon>Plasmodiidae</taxon>
        <taxon>Plasmodium</taxon>
        <taxon>Plasmodium (Vinckeia)</taxon>
    </lineage>
</organism>
<dbReference type="OMA" id="SVFYNFQ"/>
<dbReference type="GO" id="GO:0048870">
    <property type="term" value="P:cell motility"/>
    <property type="evidence" value="ECO:0007669"/>
    <property type="project" value="InterPro"/>
</dbReference>
<dbReference type="RefSeq" id="XP_022813036.1">
    <property type="nucleotide sequence ID" value="XM_022957688.1"/>
</dbReference>
<dbReference type="GeneID" id="3801812"/>
<keyword evidence="1" id="KW-0175">Coiled coil</keyword>
<dbReference type="EMBL" id="LM993668">
    <property type="protein sequence ID" value="VTZ81893.1"/>
    <property type="molecule type" value="Genomic_DNA"/>
</dbReference>
<dbReference type="GO" id="GO:0031267">
    <property type="term" value="F:small GTPase binding"/>
    <property type="evidence" value="ECO:0007669"/>
    <property type="project" value="InterPro"/>
</dbReference>
<evidence type="ECO:0000313" key="6">
    <source>
        <dbReference type="Proteomes" id="UP000072904"/>
    </source>
</evidence>
<dbReference type="Proteomes" id="UP000072904">
    <property type="component" value="Chromosome 14"/>
</dbReference>
<gene>
    <name evidence="4" type="ORF">PY17X_1458300</name>
    <name evidence="3" type="ORF">PYYM_1459800</name>
</gene>
<reference evidence="4" key="4">
    <citation type="submission" date="2019-05" db="EMBL/GenBank/DDBJ databases">
        <authorList>
            <consortium name="Pathogen Informatics"/>
        </authorList>
    </citation>
    <scope>NUCLEOTIDE SEQUENCE</scope>
    <source>
        <strain evidence="4">17X</strain>
    </source>
</reference>
<evidence type="ECO:0000313" key="4">
    <source>
        <dbReference type="EMBL" id="VTZ81893.1"/>
    </source>
</evidence>
<name>A0A078KCZ4_PLAYE</name>
<evidence type="ECO:0000256" key="1">
    <source>
        <dbReference type="SAM" id="Coils"/>
    </source>
</evidence>
<feature type="domain" description="Growth arrest-specific protein 8" evidence="2">
    <location>
        <begin position="220"/>
        <end position="418"/>
    </location>
</feature>
<proteinExistence type="predicted"/>
<feature type="coiled-coil region" evidence="1">
    <location>
        <begin position="104"/>
        <end position="134"/>
    </location>
</feature>
<dbReference type="GO" id="GO:0031514">
    <property type="term" value="C:motile cilium"/>
    <property type="evidence" value="ECO:0007669"/>
    <property type="project" value="InterPro"/>
</dbReference>
<evidence type="ECO:0000313" key="3">
    <source>
        <dbReference type="EMBL" id="CDU20927.1"/>
    </source>
</evidence>
<evidence type="ECO:0000259" key="2">
    <source>
        <dbReference type="Pfam" id="PF13851"/>
    </source>
</evidence>
<dbReference type="KEGG" id="pyo:PY17X_1458300"/>
<dbReference type="GO" id="GO:0008017">
    <property type="term" value="F:microtubule binding"/>
    <property type="evidence" value="ECO:0007669"/>
    <property type="project" value="InterPro"/>
</dbReference>
<reference evidence="5 6" key="1">
    <citation type="journal article" date="2014" name="BMC Biol.">
        <title>A comprehensive evaluation of rodent malaria parasite genomes and gene expression.</title>
        <authorList>
            <person name="Otto T.D."/>
            <person name="Bohme U."/>
            <person name="Jackson A.P."/>
            <person name="Hunt M."/>
            <person name="Franke-Fayard B."/>
            <person name="Hoeijmakers W.A."/>
            <person name="Religa A.A."/>
            <person name="Robertson L."/>
            <person name="Sanders M."/>
            <person name="Ogun S.A."/>
            <person name="Cunningham D."/>
            <person name="Erhart A."/>
            <person name="Billker O."/>
            <person name="Khan S.M."/>
            <person name="Stunnenberg H.G."/>
            <person name="Langhorne J."/>
            <person name="Holder A.A."/>
            <person name="Waters A.P."/>
            <person name="Newbold C.I."/>
            <person name="Pain A."/>
            <person name="Berriman M."/>
            <person name="Janse C.J."/>
        </authorList>
    </citation>
    <scope>NUCLEOTIDE SEQUENCE [LARGE SCALE GENOMIC DNA]</scope>
    <source>
        <strain evidence="4 5">17X</strain>
        <strain evidence="3 6">YM</strain>
    </source>
</reference>
<accession>A0A078KCZ4</accession>
<reference evidence="4" key="2">
    <citation type="submission" date="2014-05" db="EMBL/GenBank/DDBJ databases">
        <authorList>
            <person name="Aslett M.A."/>
            <person name="De Silva N."/>
        </authorList>
    </citation>
    <scope>NUCLEOTIDE SEQUENCE</scope>
    <source>
        <strain evidence="4">17X</strain>
    </source>
</reference>
<dbReference type="InterPro" id="IPR025593">
    <property type="entry name" value="GAS8_dom"/>
</dbReference>
<dbReference type="PANTHER" id="PTHR31543:SF1">
    <property type="entry name" value="HECT DOMAIN-CONTAINING PROTEIN"/>
    <property type="match status" value="1"/>
</dbReference>
<dbReference type="VEuPathDB" id="PlasmoDB:Py17XNL_001401408"/>
<dbReference type="GO" id="GO:0005794">
    <property type="term" value="C:Golgi apparatus"/>
    <property type="evidence" value="ECO:0007669"/>
    <property type="project" value="TreeGrafter"/>
</dbReference>
<dbReference type="Pfam" id="PF13851">
    <property type="entry name" value="GAS"/>
    <property type="match status" value="1"/>
</dbReference>
<dbReference type="AlphaFoldDB" id="A0A078KCZ4"/>